<organism evidence="3 4">
    <name type="scientific">Chryseolinea soli</name>
    <dbReference type="NCBI Taxonomy" id="2321403"/>
    <lineage>
        <taxon>Bacteria</taxon>
        <taxon>Pseudomonadati</taxon>
        <taxon>Bacteroidota</taxon>
        <taxon>Cytophagia</taxon>
        <taxon>Cytophagales</taxon>
        <taxon>Fulvivirgaceae</taxon>
        <taxon>Chryseolinea</taxon>
    </lineage>
</organism>
<gene>
    <name evidence="3" type="ORF">D4L85_32745</name>
</gene>
<dbReference type="Pfam" id="PF08487">
    <property type="entry name" value="VIT"/>
    <property type="match status" value="1"/>
</dbReference>
<dbReference type="KEGG" id="chk:D4L85_32745"/>
<dbReference type="InterPro" id="IPR013694">
    <property type="entry name" value="VIT"/>
</dbReference>
<sequence>MTTDQQTIGANPTVGVGGTTLQQKRDPFLLLGYVFLAASCFFYLLFEFTPQEGSNYTFEVFICHYILALGYAGFLLYNKAYGIRASWRKENIHKTVVLLNLFLVSAFALNREFAVFEASANWWSVYIVFSSMTLLSFQYFDRLPAWVNKIQFVCLGGAFVLYVYSTVVIANYYLFSWIGLLFFGIGGLIYVPVCFVVLVIALIKHYHKNVDVPAAWMIVGVLAPLLFTAAFISEWSRRVDEIAKVTNQSVISPKTQLPAWVKAAQTLEDDWMTRMILKSDLVYTTAKDRFSEFDFAPRRLSWEEQRKHDPLVFLATGVKECTLSADERIRILQAITKTRHQTEDRLWSGENLTTSYIVTDVDLYPDLHLAYTEKYLNVKNSGKQRWRNTQEAIYTFQLPEGSVVTSLSLWINGVEEKAILTSKQKATEAYTTIVGKESRDPSVVHWQEGNTVTVRVFPCTPKEERKFKIGVTSPLTRQQGQIVYKSIRFDGPNAENAQETTRVTFIGTPPKTEMPKGFRKNDQGDYISEDAYNPELYIGMEASPVNSDNTFSFDGYTYSLESYTPDYERYQANAVYLDINNSWTPDDVEAFKDRLADNLYVFYNEEFVKLSEQNWRIAETLQKRAFSLFPFHLLKKKDAPLVVTKGRALSVHLSDFKGSPFAVHLGKFFASGKRVRVFNLGENVSTYVGSLREFRALQFGEGSREELFALLDKQQFPTLHETENSVVLHDANLKLTRKKSGNNPPPNSAPDHLARLFAYNDIMRRVGGGYFKEDFVNEALVEEASKAYVVSPVSSLIVLETRADYDRFNIHGTKNSLDNAAKDSSGAVPEPHEWVLIILFAAFVIYLKVRRS</sequence>
<dbReference type="OrthoDB" id="1801976at2"/>
<dbReference type="RefSeq" id="WP_119758312.1">
    <property type="nucleotide sequence ID" value="NZ_CP032382.1"/>
</dbReference>
<evidence type="ECO:0000313" key="4">
    <source>
        <dbReference type="Proteomes" id="UP000266183"/>
    </source>
</evidence>
<protein>
    <submittedName>
        <fullName evidence="3">XrtN system VIT domain-containing protein</fullName>
    </submittedName>
</protein>
<evidence type="ECO:0000256" key="1">
    <source>
        <dbReference type="SAM" id="Phobius"/>
    </source>
</evidence>
<dbReference type="PROSITE" id="PS51468">
    <property type="entry name" value="VIT"/>
    <property type="match status" value="1"/>
</dbReference>
<feature type="transmembrane region" description="Helical" evidence="1">
    <location>
        <begin position="152"/>
        <end position="174"/>
    </location>
</feature>
<dbReference type="AlphaFoldDB" id="A0A385SXI2"/>
<keyword evidence="4" id="KW-1185">Reference proteome</keyword>
<feature type="transmembrane region" description="Helical" evidence="1">
    <location>
        <begin position="58"/>
        <end position="77"/>
    </location>
</feature>
<evidence type="ECO:0000259" key="2">
    <source>
        <dbReference type="PROSITE" id="PS51468"/>
    </source>
</evidence>
<feature type="transmembrane region" description="Helical" evidence="1">
    <location>
        <begin position="28"/>
        <end position="46"/>
    </location>
</feature>
<feature type="transmembrane region" description="Helical" evidence="1">
    <location>
        <begin position="180"/>
        <end position="202"/>
    </location>
</feature>
<proteinExistence type="predicted"/>
<keyword evidence="1" id="KW-1133">Transmembrane helix</keyword>
<feature type="transmembrane region" description="Helical" evidence="1">
    <location>
        <begin position="122"/>
        <end position="140"/>
    </location>
</feature>
<feature type="transmembrane region" description="Helical" evidence="1">
    <location>
        <begin position="214"/>
        <end position="232"/>
    </location>
</feature>
<dbReference type="Proteomes" id="UP000266183">
    <property type="component" value="Chromosome"/>
</dbReference>
<dbReference type="EMBL" id="CP032382">
    <property type="protein sequence ID" value="AYB35061.1"/>
    <property type="molecule type" value="Genomic_DNA"/>
</dbReference>
<name>A0A385SXI2_9BACT</name>
<reference evidence="4" key="1">
    <citation type="submission" date="2018-09" db="EMBL/GenBank/DDBJ databases">
        <title>Chryseolinea sp. KIS68-18 isolated from soil.</title>
        <authorList>
            <person name="Weon H.-Y."/>
            <person name="Kwon S.-W."/>
            <person name="Lee S.A."/>
        </authorList>
    </citation>
    <scope>NUCLEOTIDE SEQUENCE [LARGE SCALE GENOMIC DNA]</scope>
    <source>
        <strain evidence="4">KIS68-18</strain>
    </source>
</reference>
<feature type="domain" description="VIT" evidence="2">
    <location>
        <begin position="340"/>
        <end position="473"/>
    </location>
</feature>
<feature type="transmembrane region" description="Helical" evidence="1">
    <location>
        <begin position="97"/>
        <end position="116"/>
    </location>
</feature>
<evidence type="ECO:0000313" key="3">
    <source>
        <dbReference type="EMBL" id="AYB35061.1"/>
    </source>
</evidence>
<dbReference type="InterPro" id="IPR031005">
    <property type="entry name" value="Sorted_by_XrtN"/>
</dbReference>
<accession>A0A385SXI2</accession>
<dbReference type="NCBIfam" id="TIGR04477">
    <property type="entry name" value="sorted_by_XrtN"/>
    <property type="match status" value="1"/>
</dbReference>
<keyword evidence="1" id="KW-0472">Membrane</keyword>
<keyword evidence="1" id="KW-0812">Transmembrane</keyword>